<keyword evidence="2 5" id="KW-0812">Transmembrane</keyword>
<dbReference type="PANTHER" id="PTHR45698">
    <property type="entry name" value="TRACE AMINE-ASSOCIATED RECEPTOR 19N-RELATED"/>
    <property type="match status" value="1"/>
</dbReference>
<feature type="transmembrane region" description="Helical" evidence="5">
    <location>
        <begin position="235"/>
        <end position="259"/>
    </location>
</feature>
<dbReference type="SUPFAM" id="SSF81321">
    <property type="entry name" value="Family A G protein-coupled receptor-like"/>
    <property type="match status" value="1"/>
</dbReference>
<keyword evidence="3 5" id="KW-1133">Transmembrane helix</keyword>
<dbReference type="Proteomes" id="UP001208570">
    <property type="component" value="Unassembled WGS sequence"/>
</dbReference>
<evidence type="ECO:0000256" key="3">
    <source>
        <dbReference type="ARBA" id="ARBA00022989"/>
    </source>
</evidence>
<protein>
    <recommendedName>
        <fullName evidence="6">G-protein coupled receptors family 1 profile domain-containing protein</fullName>
    </recommendedName>
</protein>
<sequence>MSLENATFVINGTKLVYDNETPFWFYVIVVGIPLLAGIAVVFNLVTLLVIYKFCGKIRSHYVLIVVQCSADLLASFAYLMFYLTPSDIGMLLPLPYGIFYCTTRFFTNLINASFAFSLMNTLAITLDRFVAVHSPLKYPSVARTSRMRIIAAVMALISLILACTPFFIAITEENPANYPLCEIYYEVDTIIYQLVIGIIVLDTVVMIVVYSYILDKVRRRPVSQSNTGSTYQTTVTSFWIVATFMVFYWPDIICGYLPIPYWSSLIVKSLALVNCIADPLIYGIRLRKIKLGFRKFRSQLSNSSQTNTRSSKVDDKQ</sequence>
<dbReference type="GO" id="GO:0016020">
    <property type="term" value="C:membrane"/>
    <property type="evidence" value="ECO:0007669"/>
    <property type="project" value="UniProtKB-SubCell"/>
</dbReference>
<feature type="transmembrane region" description="Helical" evidence="5">
    <location>
        <begin position="147"/>
        <end position="170"/>
    </location>
</feature>
<keyword evidence="8" id="KW-1185">Reference proteome</keyword>
<evidence type="ECO:0000256" key="2">
    <source>
        <dbReference type="ARBA" id="ARBA00022692"/>
    </source>
</evidence>
<reference evidence="7" key="1">
    <citation type="journal article" date="2023" name="Mol. Biol. Evol.">
        <title>Third-Generation Sequencing Reveals the Adaptive Role of the Epigenome in Three Deep-Sea Polychaetes.</title>
        <authorList>
            <person name="Perez M."/>
            <person name="Aroh O."/>
            <person name="Sun Y."/>
            <person name="Lan Y."/>
            <person name="Juniper S.K."/>
            <person name="Young C.R."/>
            <person name="Angers B."/>
            <person name="Qian P.Y."/>
        </authorList>
    </citation>
    <scope>NUCLEOTIDE SEQUENCE</scope>
    <source>
        <strain evidence="7">P08H-3</strain>
    </source>
</reference>
<dbReference type="InterPro" id="IPR017452">
    <property type="entry name" value="GPCR_Rhodpsn_7TM"/>
</dbReference>
<dbReference type="GO" id="GO:0004930">
    <property type="term" value="F:G protein-coupled receptor activity"/>
    <property type="evidence" value="ECO:0007669"/>
    <property type="project" value="InterPro"/>
</dbReference>
<evidence type="ECO:0000256" key="5">
    <source>
        <dbReference type="SAM" id="Phobius"/>
    </source>
</evidence>
<feature type="transmembrane region" description="Helical" evidence="5">
    <location>
        <begin position="265"/>
        <end position="284"/>
    </location>
</feature>
<feature type="domain" description="G-protein coupled receptors family 1 profile" evidence="6">
    <location>
        <begin position="42"/>
        <end position="282"/>
    </location>
</feature>
<gene>
    <name evidence="7" type="ORF">LSH36_457g01024</name>
</gene>
<dbReference type="AlphaFoldDB" id="A0AAD9JA27"/>
<feature type="transmembrane region" description="Helical" evidence="5">
    <location>
        <begin position="23"/>
        <end position="49"/>
    </location>
</feature>
<comment type="caution">
    <text evidence="7">The sequence shown here is derived from an EMBL/GenBank/DDBJ whole genome shotgun (WGS) entry which is preliminary data.</text>
</comment>
<proteinExistence type="predicted"/>
<feature type="transmembrane region" description="Helical" evidence="5">
    <location>
        <begin position="190"/>
        <end position="214"/>
    </location>
</feature>
<dbReference type="Pfam" id="PF00001">
    <property type="entry name" value="7tm_1"/>
    <property type="match status" value="1"/>
</dbReference>
<evidence type="ECO:0000313" key="8">
    <source>
        <dbReference type="Proteomes" id="UP001208570"/>
    </source>
</evidence>
<accession>A0AAD9JA27</accession>
<dbReference type="EMBL" id="JAODUP010000457">
    <property type="protein sequence ID" value="KAK2149281.1"/>
    <property type="molecule type" value="Genomic_DNA"/>
</dbReference>
<comment type="subcellular location">
    <subcellularLocation>
        <location evidence="1">Membrane</location>
    </subcellularLocation>
</comment>
<feature type="transmembrane region" description="Helical" evidence="5">
    <location>
        <begin position="61"/>
        <end position="85"/>
    </location>
</feature>
<dbReference type="PRINTS" id="PR00237">
    <property type="entry name" value="GPCRRHODOPSN"/>
</dbReference>
<evidence type="ECO:0000313" key="7">
    <source>
        <dbReference type="EMBL" id="KAK2149281.1"/>
    </source>
</evidence>
<dbReference type="PROSITE" id="PS50262">
    <property type="entry name" value="G_PROTEIN_RECEP_F1_2"/>
    <property type="match status" value="1"/>
</dbReference>
<evidence type="ECO:0000256" key="4">
    <source>
        <dbReference type="ARBA" id="ARBA00023136"/>
    </source>
</evidence>
<evidence type="ECO:0000259" key="6">
    <source>
        <dbReference type="PROSITE" id="PS50262"/>
    </source>
</evidence>
<dbReference type="Gene3D" id="1.20.1070.10">
    <property type="entry name" value="Rhodopsin 7-helix transmembrane proteins"/>
    <property type="match status" value="1"/>
</dbReference>
<evidence type="ECO:0000256" key="1">
    <source>
        <dbReference type="ARBA" id="ARBA00004370"/>
    </source>
</evidence>
<dbReference type="InterPro" id="IPR000276">
    <property type="entry name" value="GPCR_Rhodpsn"/>
</dbReference>
<feature type="transmembrane region" description="Helical" evidence="5">
    <location>
        <begin position="105"/>
        <end position="126"/>
    </location>
</feature>
<name>A0AAD9JA27_9ANNE</name>
<dbReference type="CDD" id="cd00637">
    <property type="entry name" value="7tm_classA_rhodopsin-like"/>
    <property type="match status" value="1"/>
</dbReference>
<keyword evidence="4 5" id="KW-0472">Membrane</keyword>
<dbReference type="PANTHER" id="PTHR45698:SF1">
    <property type="entry name" value="TRACE AMINE-ASSOCIATED RECEPTOR 13C-LIKE"/>
    <property type="match status" value="1"/>
</dbReference>
<organism evidence="7 8">
    <name type="scientific">Paralvinella palmiformis</name>
    <dbReference type="NCBI Taxonomy" id="53620"/>
    <lineage>
        <taxon>Eukaryota</taxon>
        <taxon>Metazoa</taxon>
        <taxon>Spiralia</taxon>
        <taxon>Lophotrochozoa</taxon>
        <taxon>Annelida</taxon>
        <taxon>Polychaeta</taxon>
        <taxon>Sedentaria</taxon>
        <taxon>Canalipalpata</taxon>
        <taxon>Terebellida</taxon>
        <taxon>Terebelliformia</taxon>
        <taxon>Alvinellidae</taxon>
        <taxon>Paralvinella</taxon>
    </lineage>
</organism>